<proteinExistence type="predicted"/>
<accession>A0A1B6E941</accession>
<name>A0A1B6E941_9HEMI</name>
<dbReference type="EMBL" id="GEDC01002855">
    <property type="protein sequence ID" value="JAS34443.1"/>
    <property type="molecule type" value="Transcribed_RNA"/>
</dbReference>
<evidence type="ECO:0008006" key="2">
    <source>
        <dbReference type="Google" id="ProtNLM"/>
    </source>
</evidence>
<organism evidence="1">
    <name type="scientific">Clastoptera arizonana</name>
    <name type="common">Arizona spittle bug</name>
    <dbReference type="NCBI Taxonomy" id="38151"/>
    <lineage>
        <taxon>Eukaryota</taxon>
        <taxon>Metazoa</taxon>
        <taxon>Ecdysozoa</taxon>
        <taxon>Arthropoda</taxon>
        <taxon>Hexapoda</taxon>
        <taxon>Insecta</taxon>
        <taxon>Pterygota</taxon>
        <taxon>Neoptera</taxon>
        <taxon>Paraneoptera</taxon>
        <taxon>Hemiptera</taxon>
        <taxon>Auchenorrhyncha</taxon>
        <taxon>Cercopoidea</taxon>
        <taxon>Clastopteridae</taxon>
        <taxon>Clastoptera</taxon>
    </lineage>
</organism>
<dbReference type="AlphaFoldDB" id="A0A1B6E941"/>
<reference evidence="1" key="1">
    <citation type="submission" date="2015-12" db="EMBL/GenBank/DDBJ databases">
        <title>De novo transcriptome assembly of four potential Pierce s Disease insect vectors from Arizona vineyards.</title>
        <authorList>
            <person name="Tassone E.E."/>
        </authorList>
    </citation>
    <scope>NUCLEOTIDE SEQUENCE</scope>
</reference>
<evidence type="ECO:0000313" key="1">
    <source>
        <dbReference type="EMBL" id="JAS34443.1"/>
    </source>
</evidence>
<sequence length="552" mass="64862">MHLFKKKLYSFTNIRKFTNIDLEKMKIYEITSIPFHQIIFNYFQKHDRYWTYKSNSSLRKSSDENFIVADKKGTQQIIFLDYSITTNDVLFDRSKHFKVWDKELYLRIQKKPQLNEILRIMDFWGNFLPNKCSFLQSFTFGVNFIGTVIERENISKQNLIQFMHYLCFYKNRDVTQNIMNIILNKPNIQVILVKQLTLEEMCIFCNSLFTSGIRLKSRKLLNTIVSFLHTNLENVLIPENQYMLSCLVKPLRLSRYYDYSVLKDLAQKLTNTKLISSKCVAHLMALYSDCQYSNLAEIENIGDNFLLCLKYEIEVGNPRIKDIDRFLWALSNLGCDTCNPGIKKIIFPFLLSKSMYVQEWPSYFVNSVLWLEMLKCSSKDMIKAFITTPTLERILKTGHLRNIARFSLLLTSLDIENGELLPEGIIQCQRNILEPNVKKHLDSRKQLRKVQTAIFCLKDKLHIKTVKVGYQIKNLYLAGITVENQSSSKYEIEVLDNSTCLHDSDIPNGLMKLKLRLMKKMGCKILMIDKITETMQMEIFLQYIEDSLKKLI</sequence>
<protein>
    <recommendedName>
        <fullName evidence="2">RAP domain-containing protein</fullName>
    </recommendedName>
</protein>
<gene>
    <name evidence="1" type="ORF">g.32859</name>
</gene>